<gene>
    <name evidence="3" type="ORF">EDD42_3491</name>
</gene>
<accession>A0A3N2C7I5</accession>
<dbReference type="EMBL" id="RKHL01000001">
    <property type="protein sequence ID" value="ROR83380.1"/>
    <property type="molecule type" value="Genomic_DNA"/>
</dbReference>
<name>A0A3N2C7I5_9MICO</name>
<keyword evidence="2" id="KW-1133">Transmembrane helix</keyword>
<comment type="caution">
    <text evidence="3">The sequence shown here is derived from an EMBL/GenBank/DDBJ whole genome shotgun (WGS) entry which is preliminary data.</text>
</comment>
<feature type="transmembrane region" description="Helical" evidence="2">
    <location>
        <begin position="6"/>
        <end position="26"/>
    </location>
</feature>
<dbReference type="AlphaFoldDB" id="A0A3N2C7I5"/>
<evidence type="ECO:0000313" key="4">
    <source>
        <dbReference type="Proteomes" id="UP000266915"/>
    </source>
</evidence>
<dbReference type="Proteomes" id="UP000266915">
    <property type="component" value="Unassembled WGS sequence"/>
</dbReference>
<reference evidence="3 4" key="1">
    <citation type="submission" date="2018-11" db="EMBL/GenBank/DDBJ databases">
        <title>Sequencing the genomes of 1000 actinobacteria strains.</title>
        <authorList>
            <person name="Klenk H.-P."/>
        </authorList>
    </citation>
    <scope>NUCLEOTIDE SEQUENCE [LARGE SCALE GENOMIC DNA]</scope>
    <source>
        <strain evidence="3 4">DSM 14012</strain>
    </source>
</reference>
<evidence type="ECO:0000313" key="3">
    <source>
        <dbReference type="EMBL" id="ROR83380.1"/>
    </source>
</evidence>
<feature type="compositionally biased region" description="Basic and acidic residues" evidence="1">
    <location>
        <begin position="31"/>
        <end position="47"/>
    </location>
</feature>
<feature type="compositionally biased region" description="Polar residues" evidence="1">
    <location>
        <begin position="62"/>
        <end position="74"/>
    </location>
</feature>
<protein>
    <submittedName>
        <fullName evidence="3">Uncharacterized protein</fullName>
    </submittedName>
</protein>
<feature type="region of interest" description="Disordered" evidence="1">
    <location>
        <begin position="29"/>
        <end position="74"/>
    </location>
</feature>
<dbReference type="RefSeq" id="WP_143736359.1">
    <property type="nucleotide sequence ID" value="NZ_FXAP01000002.1"/>
</dbReference>
<proteinExistence type="predicted"/>
<keyword evidence="4" id="KW-1185">Reference proteome</keyword>
<keyword evidence="2" id="KW-0812">Transmembrane</keyword>
<evidence type="ECO:0000256" key="2">
    <source>
        <dbReference type="SAM" id="Phobius"/>
    </source>
</evidence>
<organism evidence="3 4">
    <name type="scientific">Plantibacter flavus</name>
    <dbReference type="NCBI Taxonomy" id="150123"/>
    <lineage>
        <taxon>Bacteria</taxon>
        <taxon>Bacillati</taxon>
        <taxon>Actinomycetota</taxon>
        <taxon>Actinomycetes</taxon>
        <taxon>Micrococcales</taxon>
        <taxon>Microbacteriaceae</taxon>
        <taxon>Plantibacter</taxon>
    </lineage>
</organism>
<keyword evidence="2" id="KW-0472">Membrane</keyword>
<evidence type="ECO:0000256" key="1">
    <source>
        <dbReference type="SAM" id="MobiDB-lite"/>
    </source>
</evidence>
<sequence length="74" mass="8394">MESLTVVLVVVGVAFVVLSVLVLALNHRRQQRDARRRQEQHGDEAARHAGGYRSQRGRVYRSGSTNHQQTPDSW</sequence>